<feature type="compositionally biased region" description="Polar residues" evidence="1">
    <location>
        <begin position="718"/>
        <end position="743"/>
    </location>
</feature>
<keyword evidence="2" id="KW-0812">Transmembrane</keyword>
<proteinExistence type="predicted"/>
<feature type="region of interest" description="Disordered" evidence="1">
    <location>
        <begin position="480"/>
        <end position="636"/>
    </location>
</feature>
<protein>
    <submittedName>
        <fullName evidence="3">Uncharacterized protein</fullName>
    </submittedName>
</protein>
<evidence type="ECO:0000313" key="4">
    <source>
        <dbReference type="Proteomes" id="UP000070700"/>
    </source>
</evidence>
<feature type="compositionally biased region" description="Basic and acidic residues" evidence="1">
    <location>
        <begin position="603"/>
        <end position="620"/>
    </location>
</feature>
<dbReference type="STRING" id="149040.A0A194XPQ7"/>
<feature type="compositionally biased region" description="Basic and acidic residues" evidence="1">
    <location>
        <begin position="500"/>
        <end position="512"/>
    </location>
</feature>
<feature type="compositionally biased region" description="Basic residues" evidence="1">
    <location>
        <begin position="685"/>
        <end position="696"/>
    </location>
</feature>
<feature type="compositionally biased region" description="Polar residues" evidence="1">
    <location>
        <begin position="558"/>
        <end position="583"/>
    </location>
</feature>
<dbReference type="NCBIfam" id="TIGR01571">
    <property type="entry name" value="A_thal_Cys_rich"/>
    <property type="match status" value="1"/>
</dbReference>
<sequence length="815" mass="90136">MARGKARCKESQHPTCAVYRPLVKRPPLIPPVHREALVTPQYTLIVPRNHQVMDDSTALRQSAWGAEGARRPSQANRSQTEDETTFQDWLSPWCQEPPDAENRDVETCCLGFWVPCALYGKSNWRLKRVAMGEDSSNASWKPSMGCNGNCWGWFGLCCLTAVVIPCCGPWCIAGIVTGMQRTRVRGTYGMQGKVVDDFCKGFWCSCCTQMQIDREIRAREGDKTLRYNKQYLASLQDTHIDTQPQPPELMSYAPSRQASEQAMELTQVTTKPKKLLKSPPAIVNRVDEVRVQISAPQPTRSRNGEPIRRGEPQQQAEKLKDAEEIIVSVDKKSRHDTKKDYGNAKQLRAKPHASVNDAEASKEPGKKANTSSSSAHENVAAIQEKSRHDRLLEEHTIVDCVEVETAMKDNKLEKQESRLLIDCTIVEVGDNKTSGMVEQHEMGDCHGASSSEDTQELSYVHDFTDCPVDKAVLDYYESQGTKVQQHSLSDDPRTSSSRGRYIEQHRLSEDTRVSSARGRYIEQHRLSEDTRASSSTAHQPPNASRQHTELECLELHQAGSSKTTGRQNRSASFGTDTTVTKSPNGLKEHRLVSCPPGFSVKSSSDDRSQDSDDNHASQKPDKKRLHASSRSKKQGNALHIHDENCLTGSLRHKCALNFEITSSKQAGDVDSSNSAGAATESKSGHGQKQRRFKGLRKTNDTKTSSGSNDNKSSRSAEKSGQSVHSQTSSQGGKKENSQNSRGGTSCKLVGFPYGEFEETKIIAGSSKSQGEQAKELVKIVVTEVEQESQDGKGSSFWSKMTGSTKGKEASSECHT</sequence>
<dbReference type="EMBL" id="KQ947407">
    <property type="protein sequence ID" value="KUJ21727.1"/>
    <property type="molecule type" value="Genomic_DNA"/>
</dbReference>
<name>A0A194XPQ7_MOLSC</name>
<dbReference type="InParanoid" id="A0A194XPQ7"/>
<feature type="region of interest" description="Disordered" evidence="1">
    <location>
        <begin position="784"/>
        <end position="815"/>
    </location>
</feature>
<reference evidence="3 4" key="1">
    <citation type="submission" date="2015-10" db="EMBL/GenBank/DDBJ databases">
        <title>Full genome of DAOMC 229536 Phialocephala scopiformis, a fungal endophyte of spruce producing the potent anti-insectan compound rugulosin.</title>
        <authorList>
            <consortium name="DOE Joint Genome Institute"/>
            <person name="Walker A.K."/>
            <person name="Frasz S.L."/>
            <person name="Seifert K.A."/>
            <person name="Miller J.D."/>
            <person name="Mondo S.J."/>
            <person name="Labutti K."/>
            <person name="Lipzen A."/>
            <person name="Dockter R."/>
            <person name="Kennedy M."/>
            <person name="Grigoriev I.V."/>
            <person name="Spatafora J.W."/>
        </authorList>
    </citation>
    <scope>NUCLEOTIDE SEQUENCE [LARGE SCALE GENOMIC DNA]</scope>
    <source>
        <strain evidence="3 4">CBS 120377</strain>
    </source>
</reference>
<keyword evidence="2" id="KW-1133">Transmembrane helix</keyword>
<dbReference type="Proteomes" id="UP000070700">
    <property type="component" value="Unassembled WGS sequence"/>
</dbReference>
<dbReference type="RefSeq" id="XP_018076082.1">
    <property type="nucleotide sequence ID" value="XM_018207137.1"/>
</dbReference>
<feature type="compositionally biased region" description="Basic residues" evidence="1">
    <location>
        <begin position="621"/>
        <end position="633"/>
    </location>
</feature>
<feature type="compositionally biased region" description="Polar residues" evidence="1">
    <location>
        <begin position="791"/>
        <end position="804"/>
    </location>
</feature>
<feature type="region of interest" description="Disordered" evidence="1">
    <location>
        <begin position="287"/>
        <end position="378"/>
    </location>
</feature>
<dbReference type="Pfam" id="PF04749">
    <property type="entry name" value="PLAC8"/>
    <property type="match status" value="1"/>
</dbReference>
<feature type="compositionally biased region" description="Basic and acidic residues" evidence="1">
    <location>
        <begin position="302"/>
        <end position="342"/>
    </location>
</feature>
<keyword evidence="2" id="KW-0472">Membrane</keyword>
<feature type="compositionally biased region" description="Low complexity" evidence="1">
    <location>
        <begin position="701"/>
        <end position="710"/>
    </location>
</feature>
<dbReference type="AlphaFoldDB" id="A0A194XPQ7"/>
<feature type="compositionally biased region" description="Polar residues" evidence="1">
    <location>
        <begin position="665"/>
        <end position="684"/>
    </location>
</feature>
<keyword evidence="4" id="KW-1185">Reference proteome</keyword>
<dbReference type="GeneID" id="28816863"/>
<feature type="compositionally biased region" description="Basic and acidic residues" evidence="1">
    <location>
        <begin position="805"/>
        <end position="815"/>
    </location>
</feature>
<feature type="region of interest" description="Disordered" evidence="1">
    <location>
        <begin position="60"/>
        <end position="84"/>
    </location>
</feature>
<evidence type="ECO:0000256" key="1">
    <source>
        <dbReference type="SAM" id="MobiDB-lite"/>
    </source>
</evidence>
<accession>A0A194XPQ7</accession>
<feature type="transmembrane region" description="Helical" evidence="2">
    <location>
        <begin position="151"/>
        <end position="176"/>
    </location>
</feature>
<gene>
    <name evidence="3" type="ORF">LY89DRAFT_381682</name>
</gene>
<feature type="region of interest" description="Disordered" evidence="1">
    <location>
        <begin position="665"/>
        <end position="747"/>
    </location>
</feature>
<organism evidence="3 4">
    <name type="scientific">Mollisia scopiformis</name>
    <name type="common">Conifer needle endophyte fungus</name>
    <name type="synonym">Phialocephala scopiformis</name>
    <dbReference type="NCBI Taxonomy" id="149040"/>
    <lineage>
        <taxon>Eukaryota</taxon>
        <taxon>Fungi</taxon>
        <taxon>Dikarya</taxon>
        <taxon>Ascomycota</taxon>
        <taxon>Pezizomycotina</taxon>
        <taxon>Leotiomycetes</taxon>
        <taxon>Helotiales</taxon>
        <taxon>Mollisiaceae</taxon>
        <taxon>Mollisia</taxon>
    </lineage>
</organism>
<evidence type="ECO:0000256" key="2">
    <source>
        <dbReference type="SAM" id="Phobius"/>
    </source>
</evidence>
<dbReference type="OrthoDB" id="1045822at2759"/>
<dbReference type="PANTHER" id="PTHR15907">
    <property type="entry name" value="DUF614 FAMILY PROTEIN-RELATED"/>
    <property type="match status" value="1"/>
</dbReference>
<dbReference type="KEGG" id="psco:LY89DRAFT_381682"/>
<evidence type="ECO:0000313" key="3">
    <source>
        <dbReference type="EMBL" id="KUJ21727.1"/>
    </source>
</evidence>
<dbReference type="InterPro" id="IPR006461">
    <property type="entry name" value="PLAC_motif_containing"/>
</dbReference>
<feature type="compositionally biased region" description="Basic and acidic residues" evidence="1">
    <location>
        <begin position="519"/>
        <end position="531"/>
    </location>
</feature>
<feature type="compositionally biased region" description="Polar residues" evidence="1">
    <location>
        <begin position="532"/>
        <end position="545"/>
    </location>
</feature>